<reference evidence="1 2" key="1">
    <citation type="submission" date="2020-08" db="EMBL/GenBank/DDBJ databases">
        <title>Genomic Encyclopedia of Type Strains, Phase IV (KMG-IV): sequencing the most valuable type-strain genomes for metagenomic binning, comparative biology and taxonomic classification.</title>
        <authorList>
            <person name="Goeker M."/>
        </authorList>
    </citation>
    <scope>NUCLEOTIDE SEQUENCE [LARGE SCALE GENOMIC DNA]</scope>
    <source>
        <strain evidence="1 2">DSM 103526</strain>
    </source>
</reference>
<name>A0A841L3G7_9FIRM</name>
<evidence type="ECO:0000313" key="2">
    <source>
        <dbReference type="Proteomes" id="UP000579281"/>
    </source>
</evidence>
<protein>
    <submittedName>
        <fullName evidence="1">Uncharacterized protein</fullName>
    </submittedName>
</protein>
<sequence>MLIKVMFLITLCIPVGYLQAYLLNDAIKDLKPSKKSSRPADTAYYHDGYFEREYMKLVK</sequence>
<accession>A0A841L3G7</accession>
<dbReference type="Proteomes" id="UP000579281">
    <property type="component" value="Unassembled WGS sequence"/>
</dbReference>
<dbReference type="AlphaFoldDB" id="A0A841L3G7"/>
<dbReference type="EMBL" id="JACHEN010000045">
    <property type="protein sequence ID" value="MBB6218710.1"/>
    <property type="molecule type" value="Genomic_DNA"/>
</dbReference>
<keyword evidence="2" id="KW-1185">Reference proteome</keyword>
<comment type="caution">
    <text evidence="1">The sequence shown here is derived from an EMBL/GenBank/DDBJ whole genome shotgun (WGS) entry which is preliminary data.</text>
</comment>
<gene>
    <name evidence="1" type="ORF">HNQ80_004884</name>
</gene>
<evidence type="ECO:0000313" key="1">
    <source>
        <dbReference type="EMBL" id="MBB6218710.1"/>
    </source>
</evidence>
<proteinExistence type="predicted"/>
<organism evidence="1 2">
    <name type="scientific">Anaerosolibacter carboniphilus</name>
    <dbReference type="NCBI Taxonomy" id="1417629"/>
    <lineage>
        <taxon>Bacteria</taxon>
        <taxon>Bacillati</taxon>
        <taxon>Bacillota</taxon>
        <taxon>Clostridia</taxon>
        <taxon>Peptostreptococcales</taxon>
        <taxon>Thermotaleaceae</taxon>
        <taxon>Anaerosolibacter</taxon>
    </lineage>
</organism>
<dbReference type="RefSeq" id="WP_184313427.1">
    <property type="nucleotide sequence ID" value="NZ_JACHEN010000045.1"/>
</dbReference>